<feature type="compositionally biased region" description="Basic and acidic residues" evidence="7">
    <location>
        <begin position="175"/>
        <end position="188"/>
    </location>
</feature>
<dbReference type="PANTHER" id="PTHR23149">
    <property type="entry name" value="G PATCH DOMAIN CONTAINING PROTEIN"/>
    <property type="match status" value="1"/>
</dbReference>
<feature type="region of interest" description="Disordered" evidence="7">
    <location>
        <begin position="282"/>
        <end position="462"/>
    </location>
</feature>
<evidence type="ECO:0000256" key="4">
    <source>
        <dbReference type="ARBA" id="ARBA00023242"/>
    </source>
</evidence>
<evidence type="ECO:0000313" key="10">
    <source>
        <dbReference type="Proteomes" id="UP000717328"/>
    </source>
</evidence>
<evidence type="ECO:0000256" key="2">
    <source>
        <dbReference type="ARBA" id="ARBA00022517"/>
    </source>
</evidence>
<dbReference type="OrthoDB" id="29523at2759"/>
<dbReference type="Proteomes" id="UP000717328">
    <property type="component" value="Unassembled WGS sequence"/>
</dbReference>
<dbReference type="EMBL" id="JABCKI010005909">
    <property type="protein sequence ID" value="KAG5636639.1"/>
    <property type="molecule type" value="Genomic_DNA"/>
</dbReference>
<feature type="compositionally biased region" description="Low complexity" evidence="7">
    <location>
        <begin position="189"/>
        <end position="201"/>
    </location>
</feature>
<proteinExistence type="inferred from homology"/>
<dbReference type="GO" id="GO:0006364">
    <property type="term" value="P:rRNA processing"/>
    <property type="evidence" value="ECO:0007669"/>
    <property type="project" value="UniProtKB-KW"/>
</dbReference>
<dbReference type="GO" id="GO:0005730">
    <property type="term" value="C:nucleolus"/>
    <property type="evidence" value="ECO:0007669"/>
    <property type="project" value="UniProtKB-SubCell"/>
</dbReference>
<dbReference type="PROSITE" id="PS50174">
    <property type="entry name" value="G_PATCH"/>
    <property type="match status" value="1"/>
</dbReference>
<reference evidence="9" key="2">
    <citation type="submission" date="2021-10" db="EMBL/GenBank/DDBJ databases">
        <title>Phylogenomics reveals ancestral predisposition of the termite-cultivated fungus Termitomyces towards a domesticated lifestyle.</title>
        <authorList>
            <person name="Auxier B."/>
            <person name="Grum-Grzhimaylo A."/>
            <person name="Cardenas M.E."/>
            <person name="Lodge J.D."/>
            <person name="Laessoe T."/>
            <person name="Pedersen O."/>
            <person name="Smith M.E."/>
            <person name="Kuyper T.W."/>
            <person name="Franco-Molano E.A."/>
            <person name="Baroni T.J."/>
            <person name="Aanen D.K."/>
        </authorList>
    </citation>
    <scope>NUCLEOTIDE SEQUENCE</scope>
    <source>
        <strain evidence="9">D49</strain>
    </source>
</reference>
<keyword evidence="3" id="KW-0698">rRNA processing</keyword>
<name>A0A9P7FQU0_9AGAR</name>
<feature type="compositionally biased region" description="Basic and acidic residues" evidence="7">
    <location>
        <begin position="123"/>
        <end position="133"/>
    </location>
</feature>
<reference evidence="9" key="1">
    <citation type="submission" date="2021-02" db="EMBL/GenBank/DDBJ databases">
        <authorList>
            <person name="Nieuwenhuis M."/>
            <person name="Van De Peppel L.J.J."/>
        </authorList>
    </citation>
    <scope>NUCLEOTIDE SEQUENCE</scope>
    <source>
        <strain evidence="9">D49</strain>
    </source>
</reference>
<evidence type="ECO:0000313" key="9">
    <source>
        <dbReference type="EMBL" id="KAG5636639.1"/>
    </source>
</evidence>
<sequence>MGLSGRKIKQRIPADPRNLAWADGVFLPILLLTKTLSLGNLDAAKFGTSYLSKFGWDASKGLGVEGDGRTSHIKVSHKLDMLGIGAAHQRDPNGIAWKQNKDFESLLKRLNEAAAPGDAPADAEAKEEPRDGDEAGEGDDSERKEKKRKRKQDRAEEKTKKKRRKSADAGTPADEAGKGVEGDTKVKVEAAPAEPPKAFVPRNRAHRARAIASKSIASKSSAAIAEILGIAPTPSNTTSASISGSATPSGKLESLDDGTHTLEKLTTSTKSVADYFKEKMLAKAKSGSGSATPRVPDDKQAEEEAPRGGLGLGASRLRVEVAEDGLDADRPRMGLGSKFSSSSLMAATFASPVCDVTPEEPSEAVTPVCDEPKKKEKRKKKKDDVEEDGQEEKKKRKEETEDELEEQDEQEKKKKKKEKKEKKKAKEEKSRSKEDVPIEDEAALAKEERRRLRKEKKRSEET</sequence>
<keyword evidence="2" id="KW-0690">Ribosome biogenesis</keyword>
<dbReference type="PANTHER" id="PTHR23149:SF31">
    <property type="entry name" value="PROTEIN PXR1"/>
    <property type="match status" value="1"/>
</dbReference>
<feature type="compositionally biased region" description="Low complexity" evidence="7">
    <location>
        <begin position="113"/>
        <end position="122"/>
    </location>
</feature>
<feature type="domain" description="G-patch" evidence="8">
    <location>
        <begin position="43"/>
        <end position="89"/>
    </location>
</feature>
<feature type="region of interest" description="Disordered" evidence="7">
    <location>
        <begin position="232"/>
        <end position="256"/>
    </location>
</feature>
<comment type="subcellular location">
    <subcellularLocation>
        <location evidence="1">Nucleus</location>
        <location evidence="1">Nucleolus</location>
    </subcellularLocation>
</comment>
<evidence type="ECO:0000256" key="7">
    <source>
        <dbReference type="SAM" id="MobiDB-lite"/>
    </source>
</evidence>
<evidence type="ECO:0000256" key="3">
    <source>
        <dbReference type="ARBA" id="ARBA00022552"/>
    </source>
</evidence>
<feature type="compositionally biased region" description="Polar residues" evidence="7">
    <location>
        <begin position="233"/>
        <end position="248"/>
    </location>
</feature>
<comment type="caution">
    <text evidence="9">The sequence shown here is derived from an EMBL/GenBank/DDBJ whole genome shotgun (WGS) entry which is preliminary data.</text>
</comment>
<dbReference type="AlphaFoldDB" id="A0A9P7FQU0"/>
<dbReference type="SMART" id="SM00443">
    <property type="entry name" value="G_patch"/>
    <property type="match status" value="1"/>
</dbReference>
<organism evidence="9 10">
    <name type="scientific">Sphagnurus paluster</name>
    <dbReference type="NCBI Taxonomy" id="117069"/>
    <lineage>
        <taxon>Eukaryota</taxon>
        <taxon>Fungi</taxon>
        <taxon>Dikarya</taxon>
        <taxon>Basidiomycota</taxon>
        <taxon>Agaricomycotina</taxon>
        <taxon>Agaricomycetes</taxon>
        <taxon>Agaricomycetidae</taxon>
        <taxon>Agaricales</taxon>
        <taxon>Tricholomatineae</taxon>
        <taxon>Lyophyllaceae</taxon>
        <taxon>Sphagnurus</taxon>
    </lineage>
</organism>
<evidence type="ECO:0000256" key="6">
    <source>
        <dbReference type="ARBA" id="ARBA00041961"/>
    </source>
</evidence>
<evidence type="ECO:0000256" key="1">
    <source>
        <dbReference type="ARBA" id="ARBA00004604"/>
    </source>
</evidence>
<evidence type="ECO:0000256" key="5">
    <source>
        <dbReference type="ARBA" id="ARBA00038007"/>
    </source>
</evidence>
<keyword evidence="4" id="KW-0539">Nucleus</keyword>
<gene>
    <name evidence="9" type="ORF">H0H81_007348</name>
</gene>
<feature type="compositionally biased region" description="Basic and acidic residues" evidence="7">
    <location>
        <begin position="424"/>
        <end position="436"/>
    </location>
</feature>
<keyword evidence="10" id="KW-1185">Reference proteome</keyword>
<comment type="similarity">
    <text evidence="5">Belongs to the PINX1 family.</text>
</comment>
<feature type="compositionally biased region" description="Basic and acidic residues" evidence="7">
    <location>
        <begin position="295"/>
        <end position="306"/>
    </location>
</feature>
<dbReference type="Pfam" id="PF01585">
    <property type="entry name" value="G-patch"/>
    <property type="match status" value="1"/>
</dbReference>
<feature type="compositionally biased region" description="Basic and acidic residues" evidence="7">
    <location>
        <begin position="317"/>
        <end position="332"/>
    </location>
</feature>
<dbReference type="InterPro" id="IPR000467">
    <property type="entry name" value="G_patch_dom"/>
</dbReference>
<accession>A0A9P7FQU0</accession>
<dbReference type="InterPro" id="IPR050656">
    <property type="entry name" value="PINX1"/>
</dbReference>
<dbReference type="GO" id="GO:0003676">
    <property type="term" value="F:nucleic acid binding"/>
    <property type="evidence" value="ECO:0007669"/>
    <property type="project" value="InterPro"/>
</dbReference>
<protein>
    <recommendedName>
        <fullName evidence="6">PinX1-related protein 1</fullName>
    </recommendedName>
</protein>
<evidence type="ECO:0000259" key="8">
    <source>
        <dbReference type="PROSITE" id="PS50174"/>
    </source>
</evidence>
<feature type="compositionally biased region" description="Acidic residues" evidence="7">
    <location>
        <begin position="400"/>
        <end position="409"/>
    </location>
</feature>
<feature type="compositionally biased region" description="Basic residues" evidence="7">
    <location>
        <begin position="413"/>
        <end position="423"/>
    </location>
</feature>
<feature type="region of interest" description="Disordered" evidence="7">
    <location>
        <begin position="113"/>
        <end position="206"/>
    </location>
</feature>